<accession>A0ABN7XS44</accession>
<dbReference type="Proteomes" id="UP000789901">
    <property type="component" value="Unassembled WGS sequence"/>
</dbReference>
<name>A0ABN7XS44_GIGMA</name>
<evidence type="ECO:0000313" key="1">
    <source>
        <dbReference type="EMBL" id="CAG8857562.1"/>
    </source>
</evidence>
<keyword evidence="2" id="KW-1185">Reference proteome</keyword>
<feature type="non-terminal residue" evidence="1">
    <location>
        <position position="1"/>
    </location>
</feature>
<gene>
    <name evidence="1" type="ORF">GMARGA_LOCUS46381</name>
</gene>
<protein>
    <submittedName>
        <fullName evidence="1">17800_t:CDS:1</fullName>
    </submittedName>
</protein>
<reference evidence="1 2" key="1">
    <citation type="submission" date="2021-06" db="EMBL/GenBank/DDBJ databases">
        <authorList>
            <person name="Kallberg Y."/>
            <person name="Tangrot J."/>
            <person name="Rosling A."/>
        </authorList>
    </citation>
    <scope>NUCLEOTIDE SEQUENCE [LARGE SCALE GENOMIC DNA]</scope>
    <source>
        <strain evidence="1 2">120-4 pot B 10/14</strain>
    </source>
</reference>
<proteinExistence type="predicted"/>
<organism evidence="1 2">
    <name type="scientific">Gigaspora margarita</name>
    <dbReference type="NCBI Taxonomy" id="4874"/>
    <lineage>
        <taxon>Eukaryota</taxon>
        <taxon>Fungi</taxon>
        <taxon>Fungi incertae sedis</taxon>
        <taxon>Mucoromycota</taxon>
        <taxon>Glomeromycotina</taxon>
        <taxon>Glomeromycetes</taxon>
        <taxon>Diversisporales</taxon>
        <taxon>Gigasporaceae</taxon>
        <taxon>Gigaspora</taxon>
    </lineage>
</organism>
<dbReference type="EMBL" id="CAJVQB010172317">
    <property type="protein sequence ID" value="CAG8857562.1"/>
    <property type="molecule type" value="Genomic_DNA"/>
</dbReference>
<feature type="non-terminal residue" evidence="1">
    <location>
        <position position="61"/>
    </location>
</feature>
<evidence type="ECO:0000313" key="2">
    <source>
        <dbReference type="Proteomes" id="UP000789901"/>
    </source>
</evidence>
<sequence>TYNATSYSYITQQRFARLRTVGQRSLARSIAHDLIFSCQYQSNVPPPQTTELTPFQPIQST</sequence>
<comment type="caution">
    <text evidence="1">The sequence shown here is derived from an EMBL/GenBank/DDBJ whole genome shotgun (WGS) entry which is preliminary data.</text>
</comment>